<dbReference type="AlphaFoldDB" id="A0A1A8MGW2"/>
<feature type="region of interest" description="Disordered" evidence="1">
    <location>
        <begin position="197"/>
        <end position="234"/>
    </location>
</feature>
<accession>A0A1A8MGW2</accession>
<evidence type="ECO:0000313" key="3">
    <source>
        <dbReference type="EMBL" id="SBR56017.1"/>
    </source>
</evidence>
<reference evidence="3" key="2">
    <citation type="submission" date="2016-06" db="EMBL/GenBank/DDBJ databases">
        <title>The genome of a short-lived fish provides insights into sex chromosome evolution and the genetic control of aging.</title>
        <authorList>
            <person name="Reichwald K."/>
            <person name="Felder M."/>
            <person name="Petzold A."/>
            <person name="Koch P."/>
            <person name="Groth M."/>
            <person name="Platzer M."/>
        </authorList>
    </citation>
    <scope>NUCLEOTIDE SEQUENCE</scope>
    <source>
        <tissue evidence="3">Brain</tissue>
    </source>
</reference>
<proteinExistence type="predicted"/>
<gene>
    <name evidence="3" type="primary">TMEM74</name>
</gene>
<feature type="transmembrane region" description="Helical" evidence="2">
    <location>
        <begin position="151"/>
        <end position="171"/>
    </location>
</feature>
<feature type="region of interest" description="Disordered" evidence="1">
    <location>
        <begin position="1"/>
        <end position="29"/>
    </location>
</feature>
<dbReference type="PANTHER" id="PTHR16125:SF3">
    <property type="entry name" value="TRANSMEMBRANE PROTEIN 74"/>
    <property type="match status" value="1"/>
</dbReference>
<evidence type="ECO:0000256" key="2">
    <source>
        <dbReference type="SAM" id="Phobius"/>
    </source>
</evidence>
<organism evidence="3">
    <name type="scientific">Nothobranchius pienaari</name>
    <dbReference type="NCBI Taxonomy" id="704102"/>
    <lineage>
        <taxon>Eukaryota</taxon>
        <taxon>Metazoa</taxon>
        <taxon>Chordata</taxon>
        <taxon>Craniata</taxon>
        <taxon>Vertebrata</taxon>
        <taxon>Euteleostomi</taxon>
        <taxon>Actinopterygii</taxon>
        <taxon>Neopterygii</taxon>
        <taxon>Teleostei</taxon>
        <taxon>Neoteleostei</taxon>
        <taxon>Acanthomorphata</taxon>
        <taxon>Ovalentaria</taxon>
        <taxon>Atherinomorphae</taxon>
        <taxon>Cyprinodontiformes</taxon>
        <taxon>Nothobranchiidae</taxon>
        <taxon>Nothobranchius</taxon>
    </lineage>
</organism>
<sequence>MADVELAVRDHRTSSPSRTRTRGVEQTETRFTCRHDEEEQLISARACQLTPCSSGDGEDEEGMEEEGMEEEDIPELYLLSEDNLSSEGPGTSVDYGFILAVSCLVTGISLVAITYTVPRDVRVDPDSVSAREMESLEREKAGVGVHLDRCVIAGLCLLTLGGVLLSTLLMVSMWKSEKMRRTALDLSRRSSKLYGSMGLRSGTSPTQTAGEDGVWPGPDGLWVRTGSDRESGLV</sequence>
<keyword evidence="2" id="KW-0472">Membrane</keyword>
<feature type="compositionally biased region" description="Basic and acidic residues" evidence="1">
    <location>
        <begin position="1"/>
        <end position="13"/>
    </location>
</feature>
<feature type="transmembrane region" description="Helical" evidence="2">
    <location>
        <begin position="95"/>
        <end position="117"/>
    </location>
</feature>
<feature type="compositionally biased region" description="Acidic residues" evidence="1">
    <location>
        <begin position="56"/>
        <end position="71"/>
    </location>
</feature>
<reference evidence="3" key="1">
    <citation type="submission" date="2016-05" db="EMBL/GenBank/DDBJ databases">
        <authorList>
            <person name="Lavstsen T."/>
            <person name="Jespersen J.S."/>
        </authorList>
    </citation>
    <scope>NUCLEOTIDE SEQUENCE</scope>
    <source>
        <tissue evidence="3">Brain</tissue>
    </source>
</reference>
<feature type="region of interest" description="Disordered" evidence="1">
    <location>
        <begin position="49"/>
        <end position="71"/>
    </location>
</feature>
<dbReference type="Pfam" id="PF14927">
    <property type="entry name" value="Neurensin"/>
    <property type="match status" value="1"/>
</dbReference>
<dbReference type="InterPro" id="IPR029695">
    <property type="entry name" value="TMEM74-like"/>
</dbReference>
<dbReference type="PANTHER" id="PTHR16125">
    <property type="entry name" value="TRANSMEMBRANE PROTEIN 74"/>
    <property type="match status" value="1"/>
</dbReference>
<protein>
    <submittedName>
        <fullName evidence="3">Transmembrane protein 74</fullName>
    </submittedName>
</protein>
<dbReference type="EMBL" id="HAEF01014858">
    <property type="protein sequence ID" value="SBR56017.1"/>
    <property type="molecule type" value="Transcribed_RNA"/>
</dbReference>
<keyword evidence="2 3" id="KW-0812">Transmembrane</keyword>
<evidence type="ECO:0000256" key="1">
    <source>
        <dbReference type="SAM" id="MobiDB-lite"/>
    </source>
</evidence>
<keyword evidence="2" id="KW-1133">Transmembrane helix</keyword>
<name>A0A1A8MGW2_9TELE</name>